<accession>A0A934S4A5</accession>
<dbReference type="Gene3D" id="3.20.20.70">
    <property type="entry name" value="Aldolase class I"/>
    <property type="match status" value="1"/>
</dbReference>
<dbReference type="InterPro" id="IPR008811">
    <property type="entry name" value="Glycosyl_hydrolases_36"/>
</dbReference>
<keyword evidence="1" id="KW-0119">Carbohydrate metabolism</keyword>
<reference evidence="2" key="1">
    <citation type="submission" date="2021-01" db="EMBL/GenBank/DDBJ databases">
        <title>Modified the classification status of verrucomicrobia.</title>
        <authorList>
            <person name="Feng X."/>
        </authorList>
    </citation>
    <scope>NUCLEOTIDE SEQUENCE</scope>
    <source>
        <strain evidence="2">KCTC 13126</strain>
    </source>
</reference>
<dbReference type="Pfam" id="PF05691">
    <property type="entry name" value="Raffinose_syn"/>
    <property type="match status" value="2"/>
</dbReference>
<dbReference type="PANTHER" id="PTHR31268:SF32">
    <property type="entry name" value="GALACTINOL--SUCROSE GALACTOSYLTRANSFERASE 2-RELATED"/>
    <property type="match status" value="1"/>
</dbReference>
<dbReference type="InterPro" id="IPR013785">
    <property type="entry name" value="Aldolase_TIM"/>
</dbReference>
<evidence type="ECO:0000256" key="1">
    <source>
        <dbReference type="ARBA" id="ARBA00023277"/>
    </source>
</evidence>
<dbReference type="InterPro" id="IPR017853">
    <property type="entry name" value="GH"/>
</dbReference>
<dbReference type="AlphaFoldDB" id="A0A934S4A5"/>
<organism evidence="2 3">
    <name type="scientific">Pelagicoccus mobilis</name>
    <dbReference type="NCBI Taxonomy" id="415221"/>
    <lineage>
        <taxon>Bacteria</taxon>
        <taxon>Pseudomonadati</taxon>
        <taxon>Verrucomicrobiota</taxon>
        <taxon>Opitutia</taxon>
        <taxon>Puniceicoccales</taxon>
        <taxon>Pelagicoccaceae</taxon>
        <taxon>Pelagicoccus</taxon>
    </lineage>
</organism>
<sequence length="687" mass="76394">MDKLEKEAILEQYLGGLSEADVTHLEDSELEVALFVNSGEARPGGKSSSQFDIPVLNGVFAIRRVNPFWYTPAMGDSLKAIPEDPEHSFVEHKEGMEKDLAEIHFLLWRREDGKHGVMVPLSNGDRRSYLRRSGDRLEQVVRFDVNASGTRPSLFVGIGDDPYQLVEYAARFISAEIPGFRLRTEKRLPDFVDRFGWCTWDAFYQEVSAEKVESGLQAFADGGVELGFLMIDDGWQQLEGFRFKDFDTDKTKFPDGLKPVVQLAKEKYGVGMVGVWHALQGYWHGVVASGGVAERFEVVDQESPSAYFDGWGEQFAPMSRGFVHPSDIHRWYQEFYEYLSSEGIDMVKVDNQGMLEFFTEGSSVGNTAAMKAYQQALQGASQTHFEGNLINCMSNTNDVAFNLSASATWRNSDDFYPDKPSSQQADHIVINAYNNVWTSTFVWGDWDMFQSTHKHAEFHAMGRAVSGSPVYVSDKVGAHDFDIIRKISLSGGRALRFEDPARPSIDSLFVDPRSEDSLLKVCNTNSGIGTVALFNCHSDDEGEETYSSKEISGDVSSDDLYQLDGDAYAFYAHKGGYLGERESGEPVSISLKAMESEIVTISPIKNGAAPLGLKGKYASSAAISSYEWLSKDWLRICLKDGGDLLLMSERAPSKVLCNEEVLEWTQVNAVLETAVPGQGVSVIDVCF</sequence>
<gene>
    <name evidence="2" type="ORF">JIN87_26530</name>
</gene>
<dbReference type="PANTHER" id="PTHR31268">
    <property type="match status" value="1"/>
</dbReference>
<comment type="caution">
    <text evidence="2">The sequence shown here is derived from an EMBL/GenBank/DDBJ whole genome shotgun (WGS) entry which is preliminary data.</text>
</comment>
<dbReference type="RefSeq" id="WP_200359476.1">
    <property type="nucleotide sequence ID" value="NZ_JAENIL010000091.1"/>
</dbReference>
<dbReference type="Proteomes" id="UP000617628">
    <property type="component" value="Unassembled WGS sequence"/>
</dbReference>
<proteinExistence type="predicted"/>
<evidence type="ECO:0000313" key="3">
    <source>
        <dbReference type="Proteomes" id="UP000617628"/>
    </source>
</evidence>
<protein>
    <recommendedName>
        <fullName evidence="4">Raffinose synthase</fullName>
    </recommendedName>
</protein>
<evidence type="ECO:0000313" key="2">
    <source>
        <dbReference type="EMBL" id="MBK1880471.1"/>
    </source>
</evidence>
<dbReference type="EMBL" id="JAENIL010000091">
    <property type="protein sequence ID" value="MBK1880471.1"/>
    <property type="molecule type" value="Genomic_DNA"/>
</dbReference>
<name>A0A934S4A5_9BACT</name>
<dbReference type="SUPFAM" id="SSF51445">
    <property type="entry name" value="(Trans)glycosidases"/>
    <property type="match status" value="1"/>
</dbReference>
<keyword evidence="3" id="KW-1185">Reference proteome</keyword>
<evidence type="ECO:0008006" key="4">
    <source>
        <dbReference type="Google" id="ProtNLM"/>
    </source>
</evidence>